<sequence>METLQIQELGSVAVNPVEIENILDIKFKPGLYLQIKSFIIGDFGNFCSIYEQKEHIEKTYLKMSGYQL</sequence>
<name>A0A645JL53_9ZZZZ</name>
<organism evidence="1">
    <name type="scientific">bioreactor metagenome</name>
    <dbReference type="NCBI Taxonomy" id="1076179"/>
    <lineage>
        <taxon>unclassified sequences</taxon>
        <taxon>metagenomes</taxon>
        <taxon>ecological metagenomes</taxon>
    </lineage>
</organism>
<reference evidence="1" key="1">
    <citation type="submission" date="2019-08" db="EMBL/GenBank/DDBJ databases">
        <authorList>
            <person name="Kucharzyk K."/>
            <person name="Murdoch R.W."/>
            <person name="Higgins S."/>
            <person name="Loffler F."/>
        </authorList>
    </citation>
    <scope>NUCLEOTIDE SEQUENCE</scope>
</reference>
<proteinExistence type="predicted"/>
<dbReference type="AlphaFoldDB" id="A0A645JL53"/>
<gene>
    <name evidence="1" type="ORF">SDC9_212167</name>
</gene>
<evidence type="ECO:0000313" key="1">
    <source>
        <dbReference type="EMBL" id="MPN64395.1"/>
    </source>
</evidence>
<comment type="caution">
    <text evidence="1">The sequence shown here is derived from an EMBL/GenBank/DDBJ whole genome shotgun (WGS) entry which is preliminary data.</text>
</comment>
<dbReference type="EMBL" id="VSSQ01145209">
    <property type="protein sequence ID" value="MPN64395.1"/>
    <property type="molecule type" value="Genomic_DNA"/>
</dbReference>
<accession>A0A645JL53</accession>
<protein>
    <submittedName>
        <fullName evidence="1">Uncharacterized protein</fullName>
    </submittedName>
</protein>